<dbReference type="InterPro" id="IPR003593">
    <property type="entry name" value="AAA+_ATPase"/>
</dbReference>
<keyword evidence="7 8" id="KW-0472">Membrane</keyword>
<evidence type="ECO:0000256" key="1">
    <source>
        <dbReference type="ARBA" id="ARBA00004651"/>
    </source>
</evidence>
<dbReference type="PANTHER" id="PTHR43394">
    <property type="entry name" value="ATP-DEPENDENT PERMEASE MDL1, MITOCHONDRIAL"/>
    <property type="match status" value="1"/>
</dbReference>
<dbReference type="Pfam" id="PF00005">
    <property type="entry name" value="ABC_tran"/>
    <property type="match status" value="1"/>
</dbReference>
<reference evidence="11" key="1">
    <citation type="submission" date="2024-07" db="EMBL/GenBank/DDBJ databases">
        <title>Halotolerant mesophilic bacterium Ornithinibacillus sp. 4-3, sp. nov., isolated from soil.</title>
        <authorList>
            <person name="Sidarenka A.V."/>
            <person name="Guliayeva D.E."/>
            <person name="Leanovich S.I."/>
            <person name="Hileuskaya K.S."/>
            <person name="Akhremchuk A.E."/>
            <person name="Sikolenko M.A."/>
            <person name="Valentovich L.N."/>
        </authorList>
    </citation>
    <scope>NUCLEOTIDE SEQUENCE</scope>
    <source>
        <strain evidence="11">4-3</strain>
    </source>
</reference>
<dbReference type="Gene3D" id="3.40.50.300">
    <property type="entry name" value="P-loop containing nucleotide triphosphate hydrolases"/>
    <property type="match status" value="1"/>
</dbReference>
<dbReference type="InterPro" id="IPR027417">
    <property type="entry name" value="P-loop_NTPase"/>
</dbReference>
<evidence type="ECO:0000256" key="6">
    <source>
        <dbReference type="ARBA" id="ARBA00022989"/>
    </source>
</evidence>
<dbReference type="Pfam" id="PF00664">
    <property type="entry name" value="ABC_membrane"/>
    <property type="match status" value="1"/>
</dbReference>
<dbReference type="PROSITE" id="PS50929">
    <property type="entry name" value="ABC_TM1F"/>
    <property type="match status" value="1"/>
</dbReference>
<dbReference type="PROSITE" id="PS00211">
    <property type="entry name" value="ABC_TRANSPORTER_1"/>
    <property type="match status" value="1"/>
</dbReference>
<dbReference type="Gene3D" id="1.20.1560.10">
    <property type="entry name" value="ABC transporter type 1, transmembrane domain"/>
    <property type="match status" value="1"/>
</dbReference>
<organism evidence="11">
    <name type="scientific">Ornithinibacillus sp. 4-3</name>
    <dbReference type="NCBI Taxonomy" id="3231488"/>
    <lineage>
        <taxon>Bacteria</taxon>
        <taxon>Bacillati</taxon>
        <taxon>Bacillota</taxon>
        <taxon>Bacilli</taxon>
        <taxon>Bacillales</taxon>
        <taxon>Bacillaceae</taxon>
        <taxon>Ornithinibacillus</taxon>
    </lineage>
</organism>
<evidence type="ECO:0000256" key="5">
    <source>
        <dbReference type="ARBA" id="ARBA00022840"/>
    </source>
</evidence>
<dbReference type="PROSITE" id="PS50893">
    <property type="entry name" value="ABC_TRANSPORTER_2"/>
    <property type="match status" value="1"/>
</dbReference>
<feature type="transmembrane region" description="Helical" evidence="8">
    <location>
        <begin position="138"/>
        <end position="155"/>
    </location>
</feature>
<dbReference type="SUPFAM" id="SSF90123">
    <property type="entry name" value="ABC transporter transmembrane region"/>
    <property type="match status" value="1"/>
</dbReference>
<feature type="transmembrane region" description="Helical" evidence="8">
    <location>
        <begin position="246"/>
        <end position="267"/>
    </location>
</feature>
<keyword evidence="2" id="KW-0813">Transport</keyword>
<dbReference type="InterPro" id="IPR011527">
    <property type="entry name" value="ABC1_TM_dom"/>
</dbReference>
<dbReference type="GO" id="GO:0016887">
    <property type="term" value="F:ATP hydrolysis activity"/>
    <property type="evidence" value="ECO:0007669"/>
    <property type="project" value="InterPro"/>
</dbReference>
<dbReference type="InterPro" id="IPR039421">
    <property type="entry name" value="Type_1_exporter"/>
</dbReference>
<evidence type="ECO:0000259" key="9">
    <source>
        <dbReference type="PROSITE" id="PS50893"/>
    </source>
</evidence>
<dbReference type="CDD" id="cd18549">
    <property type="entry name" value="ABC_6TM_YwjA_like"/>
    <property type="match status" value="1"/>
</dbReference>
<name>A0AB39HVK2_9BACI</name>
<dbReference type="GO" id="GO:0005886">
    <property type="term" value="C:plasma membrane"/>
    <property type="evidence" value="ECO:0007669"/>
    <property type="project" value="UniProtKB-SubCell"/>
</dbReference>
<accession>A0AB39HVK2</accession>
<dbReference type="SUPFAM" id="SSF52540">
    <property type="entry name" value="P-loop containing nucleoside triphosphate hydrolases"/>
    <property type="match status" value="1"/>
</dbReference>
<feature type="transmembrane region" description="Helical" evidence="8">
    <location>
        <begin position="20"/>
        <end position="40"/>
    </location>
</feature>
<dbReference type="EMBL" id="CP162599">
    <property type="protein sequence ID" value="XDK34400.1"/>
    <property type="molecule type" value="Genomic_DNA"/>
</dbReference>
<dbReference type="RefSeq" id="WP_368655071.1">
    <property type="nucleotide sequence ID" value="NZ_CP162599.1"/>
</dbReference>
<keyword evidence="6 8" id="KW-1133">Transmembrane helix</keyword>
<feature type="transmembrane region" description="Helical" evidence="8">
    <location>
        <begin position="161"/>
        <end position="178"/>
    </location>
</feature>
<dbReference type="GO" id="GO:0005524">
    <property type="term" value="F:ATP binding"/>
    <property type="evidence" value="ECO:0007669"/>
    <property type="project" value="UniProtKB-KW"/>
</dbReference>
<evidence type="ECO:0000256" key="8">
    <source>
        <dbReference type="SAM" id="Phobius"/>
    </source>
</evidence>
<dbReference type="AlphaFoldDB" id="A0AB39HVK2"/>
<feature type="domain" description="ABC transmembrane type-1" evidence="10">
    <location>
        <begin position="20"/>
        <end position="302"/>
    </location>
</feature>
<dbReference type="GO" id="GO:0015421">
    <property type="term" value="F:ABC-type oligopeptide transporter activity"/>
    <property type="evidence" value="ECO:0007669"/>
    <property type="project" value="TreeGrafter"/>
</dbReference>
<evidence type="ECO:0000256" key="7">
    <source>
        <dbReference type="ARBA" id="ARBA00023136"/>
    </source>
</evidence>
<keyword evidence="3 8" id="KW-0812">Transmembrane</keyword>
<feature type="domain" description="ABC transporter" evidence="9">
    <location>
        <begin position="336"/>
        <end position="570"/>
    </location>
</feature>
<proteinExistence type="predicted"/>
<evidence type="ECO:0000256" key="4">
    <source>
        <dbReference type="ARBA" id="ARBA00022741"/>
    </source>
</evidence>
<dbReference type="SMART" id="SM00382">
    <property type="entry name" value="AAA"/>
    <property type="match status" value="1"/>
</dbReference>
<gene>
    <name evidence="11" type="ORF">AB4Y30_08635</name>
</gene>
<protein>
    <submittedName>
        <fullName evidence="11">ABC transporter ATP-binding protein</fullName>
    </submittedName>
</protein>
<comment type="subcellular location">
    <subcellularLocation>
        <location evidence="1">Cell membrane</location>
        <topology evidence="1">Multi-pass membrane protein</topology>
    </subcellularLocation>
</comment>
<evidence type="ECO:0000313" key="11">
    <source>
        <dbReference type="EMBL" id="XDK34400.1"/>
    </source>
</evidence>
<evidence type="ECO:0000256" key="2">
    <source>
        <dbReference type="ARBA" id="ARBA00022448"/>
    </source>
</evidence>
<keyword evidence="4" id="KW-0547">Nucleotide-binding</keyword>
<evidence type="ECO:0000259" key="10">
    <source>
        <dbReference type="PROSITE" id="PS50929"/>
    </source>
</evidence>
<feature type="transmembrane region" description="Helical" evidence="8">
    <location>
        <begin position="55"/>
        <end position="77"/>
    </location>
</feature>
<dbReference type="PANTHER" id="PTHR43394:SF1">
    <property type="entry name" value="ATP-BINDING CASSETTE SUB-FAMILY B MEMBER 10, MITOCHONDRIAL"/>
    <property type="match status" value="1"/>
</dbReference>
<sequence>MKEVLKRFISYYKPYKKLFILTFVAAIFVALLEIAFPMIVNRVVDTLLPQGNLTLIFWACIGLLVIYMFNSGAHYIVMYWGHRLGINIETDMRAQLFDHIQKLSFTYHDNNKTGHLLSNLTNDLFEVGEVAHHGPEDVFIAIMTFIGSFGAMLYINAQLALIMLIMVPPLTFIIVYCQRRMTKTMKLMFSRMANFNARVEDTVGGIRLVQAFANEKHESKLFHKDNYNFRDSKLAAYRVMGINGSLTYFIMRAMMLVVLLAGAHFILQGNLSVGDFMAFVLLSNIFFRPIEKINAIIESYPKGYAGFKRFLSLLDTDPDITNKPEAENLKQVTGDIVYHNVHFGYKDSQPILNGIDLTIKAGETIAFVGPSGAGKTTLCSLLPRFYDVQEGSITIDGKDIRDVTLASLRSHIGIVQQDVFLFSGTLRENISYGKLDATEEEIIDAVKRAELASFVEALPEGLETIVGERGVKLSGGQKQRLSIARMFLKNPPILILDEATSALDTETELSIQRALNELSDGRTTLVIAHRLATIRHADRIIVTTSEGIEEQGTHHQLLKQGGHYATLHNAQYRLS</sequence>
<dbReference type="InterPro" id="IPR036640">
    <property type="entry name" value="ABC1_TM_sf"/>
</dbReference>
<dbReference type="InterPro" id="IPR003439">
    <property type="entry name" value="ABC_transporter-like_ATP-bd"/>
</dbReference>
<evidence type="ECO:0000256" key="3">
    <source>
        <dbReference type="ARBA" id="ARBA00022692"/>
    </source>
</evidence>
<keyword evidence="5 11" id="KW-0067">ATP-binding</keyword>
<dbReference type="FunFam" id="3.40.50.300:FF:000287">
    <property type="entry name" value="Multidrug ABC transporter ATP-binding protein"/>
    <property type="match status" value="1"/>
</dbReference>
<dbReference type="InterPro" id="IPR017871">
    <property type="entry name" value="ABC_transporter-like_CS"/>
</dbReference>